<dbReference type="OrthoDB" id="10682233at2759"/>
<feature type="compositionally biased region" description="Pro residues" evidence="1">
    <location>
        <begin position="261"/>
        <end position="270"/>
    </location>
</feature>
<feature type="compositionally biased region" description="Acidic residues" evidence="1">
    <location>
        <begin position="20"/>
        <end position="39"/>
    </location>
</feature>
<evidence type="ECO:0000313" key="2">
    <source>
        <dbReference type="EMBL" id="KXT01069.1"/>
    </source>
</evidence>
<feature type="region of interest" description="Disordered" evidence="1">
    <location>
        <begin position="359"/>
        <end position="464"/>
    </location>
</feature>
<evidence type="ECO:0000256" key="1">
    <source>
        <dbReference type="SAM" id="MobiDB-lite"/>
    </source>
</evidence>
<proteinExistence type="predicted"/>
<feature type="compositionally biased region" description="Basic residues" evidence="1">
    <location>
        <begin position="1"/>
        <end position="14"/>
    </location>
</feature>
<sequence length="624" mass="67840">MPARTRSHGSKKHDKHDDHSDDDYEVEVENLDDDSDEDDEDYIKLFGGRSKQEIIDGKRFDWSPLKPKIVKHAIRNGYSAQGSPTVQEVIDLIEIIGLPLFAGKRIAQICIKKLLDTIKATIAEKSLPGLIRIQDDGVVRVSAALVETVKRSDFSAMHLGKRGIEAMQDLHAEKGHCFRTAKPRPRVSEDRICKQVMQKLVVGKLITKENVVERMACAQDFEAEAEEEEEKSVPVKKPQRSSVAVPRAKRVVSLPKHVTEPAPPVTPPAPAKKFRTVPQGQKKAVKKTTLSPSLYVAAAIPIELPKALLPAWQRLSISDRQNFTNLVVNMRDCGVSDDSIIDVVEKKLRDVEEGIEPGQSKARTVIKEEEGISSGAEISDAGSERVLSDVESGGDASEQNSDAEVSDDGTGRVCSDVESSSDLVEQDSDTEACDGGSGRISSDVESGSDVAELESDADINEDSSESAAAALEAFMKANNFTQEGLSRLLFQQQKNDRASTNPVANREKKKKKQSKAQSPAHADKPTSSPSEFSAAQEAKEKKVRQSRAKESHVAAEECAKSAKDGKSAKTAKPAKDEKSAKTAKPAKSAKLTKSAKPAKTAKKATVETSPSQKKVRILEAAIRD</sequence>
<comment type="caution">
    <text evidence="2">The sequence shown here is derived from an EMBL/GenBank/DDBJ whole genome shotgun (WGS) entry which is preliminary data.</text>
</comment>
<feature type="region of interest" description="Disordered" evidence="1">
    <location>
        <begin position="224"/>
        <end position="283"/>
    </location>
</feature>
<feature type="compositionally biased region" description="Acidic residues" evidence="1">
    <location>
        <begin position="451"/>
        <end position="464"/>
    </location>
</feature>
<dbReference type="EMBL" id="LFZN01000062">
    <property type="protein sequence ID" value="KXT01069.1"/>
    <property type="molecule type" value="Genomic_DNA"/>
</dbReference>
<protein>
    <submittedName>
        <fullName evidence="2">Uncharacterized protein</fullName>
    </submittedName>
</protein>
<gene>
    <name evidence="2" type="ORF">AC578_4112</name>
</gene>
<name>A0A139HFC1_9PEZI</name>
<dbReference type="Proteomes" id="UP000070133">
    <property type="component" value="Unassembled WGS sequence"/>
</dbReference>
<feature type="region of interest" description="Disordered" evidence="1">
    <location>
        <begin position="1"/>
        <end position="39"/>
    </location>
</feature>
<accession>A0A139HFC1</accession>
<feature type="compositionally biased region" description="Low complexity" evidence="1">
    <location>
        <begin position="582"/>
        <end position="598"/>
    </location>
</feature>
<evidence type="ECO:0000313" key="3">
    <source>
        <dbReference type="Proteomes" id="UP000070133"/>
    </source>
</evidence>
<dbReference type="AlphaFoldDB" id="A0A139HFC1"/>
<keyword evidence="3" id="KW-1185">Reference proteome</keyword>
<organism evidence="2 3">
    <name type="scientific">Pseudocercospora eumusae</name>
    <dbReference type="NCBI Taxonomy" id="321146"/>
    <lineage>
        <taxon>Eukaryota</taxon>
        <taxon>Fungi</taxon>
        <taxon>Dikarya</taxon>
        <taxon>Ascomycota</taxon>
        <taxon>Pezizomycotina</taxon>
        <taxon>Dothideomycetes</taxon>
        <taxon>Dothideomycetidae</taxon>
        <taxon>Mycosphaerellales</taxon>
        <taxon>Mycosphaerellaceae</taxon>
        <taxon>Pseudocercospora</taxon>
    </lineage>
</organism>
<feature type="region of interest" description="Disordered" evidence="1">
    <location>
        <begin position="487"/>
        <end position="613"/>
    </location>
</feature>
<reference evidence="2 3" key="1">
    <citation type="submission" date="2015-07" db="EMBL/GenBank/DDBJ databases">
        <title>Comparative genomics of the Sigatoka disease complex on banana suggests a link between parallel evolutionary changes in Pseudocercospora fijiensis and Pseudocercospora eumusae and increased virulence on the banana host.</title>
        <authorList>
            <person name="Chang T.-C."/>
            <person name="Salvucci A."/>
            <person name="Crous P.W."/>
            <person name="Stergiopoulos I."/>
        </authorList>
    </citation>
    <scope>NUCLEOTIDE SEQUENCE [LARGE SCALE GENOMIC DNA]</scope>
    <source>
        <strain evidence="2 3">CBS 114824</strain>
    </source>
</reference>
<feature type="compositionally biased region" description="Polar residues" evidence="1">
    <location>
        <begin position="487"/>
        <end position="503"/>
    </location>
</feature>
<feature type="compositionally biased region" description="Basic and acidic residues" evidence="1">
    <location>
        <begin position="547"/>
        <end position="580"/>
    </location>
</feature>